<dbReference type="EMBL" id="QJTI01000012">
    <property type="protein sequence ID" value="PYF02432.1"/>
    <property type="molecule type" value="Genomic_DNA"/>
</dbReference>
<dbReference type="AlphaFoldDB" id="A0A318TBM3"/>
<proteinExistence type="predicted"/>
<evidence type="ECO:0000256" key="1">
    <source>
        <dbReference type="SAM" id="MobiDB-lite"/>
    </source>
</evidence>
<evidence type="ECO:0000313" key="2">
    <source>
        <dbReference type="EMBL" id="PYF02432.1"/>
    </source>
</evidence>
<dbReference type="Proteomes" id="UP000248148">
    <property type="component" value="Unassembled WGS sequence"/>
</dbReference>
<name>A0A318TBM3_9BRAD</name>
<gene>
    <name evidence="2" type="ORF">BJ122_11294</name>
</gene>
<organism evidence="2 3">
    <name type="scientific">Rhodopseudomonas faecalis</name>
    <dbReference type="NCBI Taxonomy" id="99655"/>
    <lineage>
        <taxon>Bacteria</taxon>
        <taxon>Pseudomonadati</taxon>
        <taxon>Pseudomonadota</taxon>
        <taxon>Alphaproteobacteria</taxon>
        <taxon>Hyphomicrobiales</taxon>
        <taxon>Nitrobacteraceae</taxon>
        <taxon>Rhodopseudomonas</taxon>
    </lineage>
</organism>
<evidence type="ECO:0000313" key="3">
    <source>
        <dbReference type="Proteomes" id="UP000248148"/>
    </source>
</evidence>
<dbReference type="RefSeq" id="WP_181418933.1">
    <property type="nucleotide sequence ID" value="NZ_QJTI01000012.1"/>
</dbReference>
<sequence length="57" mass="6094">MDRTAKCSPLRAQRATTDRPDLDCFVLSLLALTPSVRGMAGKAPSSSSPCDDRRAAE</sequence>
<accession>A0A318TBM3</accession>
<reference evidence="2 3" key="1">
    <citation type="submission" date="2018-06" db="EMBL/GenBank/DDBJ databases">
        <title>Genomic Encyclopedia of Archaeal and Bacterial Type Strains, Phase II (KMG-II): from individual species to whole genera.</title>
        <authorList>
            <person name="Goeker M."/>
        </authorList>
    </citation>
    <scope>NUCLEOTIDE SEQUENCE [LARGE SCALE GENOMIC DNA]</scope>
    <source>
        <strain evidence="2 3">JCM 11668</strain>
    </source>
</reference>
<protein>
    <submittedName>
        <fullName evidence="2">Uncharacterized protein</fullName>
    </submittedName>
</protein>
<keyword evidence="3" id="KW-1185">Reference proteome</keyword>
<comment type="caution">
    <text evidence="2">The sequence shown here is derived from an EMBL/GenBank/DDBJ whole genome shotgun (WGS) entry which is preliminary data.</text>
</comment>
<feature type="region of interest" description="Disordered" evidence="1">
    <location>
        <begin position="36"/>
        <end position="57"/>
    </location>
</feature>